<evidence type="ECO:0000313" key="2">
    <source>
        <dbReference type="Proteomes" id="UP000662373"/>
    </source>
</evidence>
<dbReference type="EMBL" id="JAEHJZ010000036">
    <property type="protein sequence ID" value="MBJ7881949.1"/>
    <property type="molecule type" value="Genomic_DNA"/>
</dbReference>
<keyword evidence="2" id="KW-1185">Reference proteome</keyword>
<proteinExistence type="predicted"/>
<gene>
    <name evidence="1" type="ORF">JEM65_15035</name>
</gene>
<sequence>MPTKNLEYQLNKIFYFFIFCLVIFSCSSKDNVSEQNPFPGERELSFKRLLTNQTFYSSILGENVDYAVLLPDGYDTSTEDYPVTYLFHGFGDNEKAWYTHGMIQYYSDQYKGEITSMIFVMPSAHNTYYANRYNGMYPYMNMLTIEMVPEIDQLFRTKNDKNHRAAMGYSMGGYGALILPALNPDVFSVGVPLSISFRTDDQYMAEPQSVYDYQWSPIFGGIGATGQSRFTDYFKQYSPFYFFENQNAVNFSNLKLLIDCGDDEESLSITNDKLHTVLRDLNISHEYRVRSGGHSFDYWKASYPEALKFISDAFQGIGYSAEPTPAIIGESISNTAYETKTVSGQSVNILKNSNYGVSDISRFPVLYLAHDTGNQPTESKLAALSLLYNAMSNQSIPYSIIVEIPLTNDLSFATMEQIISYTDSNYRTLAQKEKRVLIGNSKGGLKAAQFINNESSFFKSCFLFNANLTDNTVAPVAGTFYYLDITDDSAEYKGYNTMYKSIREQNIGYEYRVRQGNDTYQSFLNGLSNSLSILKEKI</sequence>
<dbReference type="Gene3D" id="3.40.50.1820">
    <property type="entry name" value="alpha/beta hydrolase"/>
    <property type="match status" value="2"/>
</dbReference>
<dbReference type="PROSITE" id="PS51257">
    <property type="entry name" value="PROKAR_LIPOPROTEIN"/>
    <property type="match status" value="1"/>
</dbReference>
<name>A0A934KR22_9FLAO</name>
<dbReference type="PANTHER" id="PTHR48098:SF1">
    <property type="entry name" value="DIACYLGLYCEROL ACYLTRANSFERASE_MYCOLYLTRANSFERASE AG85A"/>
    <property type="match status" value="1"/>
</dbReference>
<dbReference type="Proteomes" id="UP000662373">
    <property type="component" value="Unassembled WGS sequence"/>
</dbReference>
<comment type="caution">
    <text evidence="1">The sequence shown here is derived from an EMBL/GenBank/DDBJ whole genome shotgun (WGS) entry which is preliminary data.</text>
</comment>
<evidence type="ECO:0008006" key="3">
    <source>
        <dbReference type="Google" id="ProtNLM"/>
    </source>
</evidence>
<dbReference type="PANTHER" id="PTHR48098">
    <property type="entry name" value="ENTEROCHELIN ESTERASE-RELATED"/>
    <property type="match status" value="1"/>
</dbReference>
<dbReference type="RefSeq" id="WP_199601187.1">
    <property type="nucleotide sequence ID" value="NZ_JAEHJZ010000036.1"/>
</dbReference>
<evidence type="ECO:0000313" key="1">
    <source>
        <dbReference type="EMBL" id="MBJ7881949.1"/>
    </source>
</evidence>
<dbReference type="AlphaFoldDB" id="A0A934KR22"/>
<accession>A0A934KR22</accession>
<dbReference type="InterPro" id="IPR000801">
    <property type="entry name" value="Esterase-like"/>
</dbReference>
<protein>
    <recommendedName>
        <fullName evidence="3">Esterase family protein</fullName>
    </recommendedName>
</protein>
<reference evidence="1 2" key="1">
    <citation type="submission" date="2020-09" db="EMBL/GenBank/DDBJ databases">
        <title>Draft genome of Gelidibacter salicanalis PAMC21136.</title>
        <authorList>
            <person name="Park H."/>
        </authorList>
    </citation>
    <scope>NUCLEOTIDE SEQUENCE [LARGE SCALE GENOMIC DNA]</scope>
    <source>
        <strain evidence="1 2">PAMC21136</strain>
    </source>
</reference>
<dbReference type="InterPro" id="IPR050583">
    <property type="entry name" value="Mycobacterial_A85_antigen"/>
</dbReference>
<dbReference type="Pfam" id="PF00756">
    <property type="entry name" value="Esterase"/>
    <property type="match status" value="1"/>
</dbReference>
<dbReference type="InterPro" id="IPR029058">
    <property type="entry name" value="AB_hydrolase_fold"/>
</dbReference>
<organism evidence="1 2">
    <name type="scientific">Gelidibacter salicanalis</name>
    <dbReference type="NCBI Taxonomy" id="291193"/>
    <lineage>
        <taxon>Bacteria</taxon>
        <taxon>Pseudomonadati</taxon>
        <taxon>Bacteroidota</taxon>
        <taxon>Flavobacteriia</taxon>
        <taxon>Flavobacteriales</taxon>
        <taxon>Flavobacteriaceae</taxon>
        <taxon>Gelidibacter</taxon>
    </lineage>
</organism>
<dbReference type="SUPFAM" id="SSF53474">
    <property type="entry name" value="alpha/beta-Hydrolases"/>
    <property type="match status" value="2"/>
</dbReference>